<sequence>MKMVMAIIRHEHLQEVQDVLDECGVSGVTVTEVKGCGAQRGYTERYRGTSVNISLRPRLKIEAVMRDEIVDRVVDMVATAGRTGEDGAVGDGKIFVIDVEQAVRIRTGERGPETVQHAERAMWGH</sequence>
<dbReference type="AlphaFoldDB" id="A0A934NF46"/>
<dbReference type="SUPFAM" id="SSF54913">
    <property type="entry name" value="GlnB-like"/>
    <property type="match status" value="1"/>
</dbReference>
<dbReference type="InterPro" id="IPR011322">
    <property type="entry name" value="N-reg_PII-like_a/b"/>
</dbReference>
<protein>
    <submittedName>
        <fullName evidence="1">P-II family nitrogen regulator</fullName>
    </submittedName>
</protein>
<reference evidence="1" key="1">
    <citation type="submission" date="2020-10" db="EMBL/GenBank/DDBJ databases">
        <title>Ca. Dormibacterota MAGs.</title>
        <authorList>
            <person name="Montgomery K."/>
        </authorList>
    </citation>
    <scope>NUCLEOTIDE SEQUENCE [LARGE SCALE GENOMIC DNA]</scope>
    <source>
        <strain evidence="1">SC8812_S17_10</strain>
    </source>
</reference>
<accession>A0A934NF46</accession>
<dbReference type="PANTHER" id="PTHR30115:SF11">
    <property type="entry name" value="NITROGEN REGULATORY PROTEIN P-II HOMOLOG"/>
    <property type="match status" value="1"/>
</dbReference>
<evidence type="ECO:0000313" key="2">
    <source>
        <dbReference type="Proteomes" id="UP000612893"/>
    </source>
</evidence>
<dbReference type="PANTHER" id="PTHR30115">
    <property type="entry name" value="NITROGEN REGULATORY PROTEIN P-II"/>
    <property type="match status" value="1"/>
</dbReference>
<evidence type="ECO:0000313" key="1">
    <source>
        <dbReference type="EMBL" id="MBJ7600277.1"/>
    </source>
</evidence>
<dbReference type="PROSITE" id="PS51343">
    <property type="entry name" value="PII_GLNB_DOM"/>
    <property type="match status" value="1"/>
</dbReference>
<dbReference type="InterPro" id="IPR015867">
    <property type="entry name" value="N-reg_PII/ATP_PRibTrfase_C"/>
</dbReference>
<keyword evidence="2" id="KW-1185">Reference proteome</keyword>
<dbReference type="PRINTS" id="PR00340">
    <property type="entry name" value="PIIGLNB"/>
</dbReference>
<dbReference type="Pfam" id="PF00543">
    <property type="entry name" value="P-II"/>
    <property type="match status" value="1"/>
</dbReference>
<dbReference type="SMART" id="SM00938">
    <property type="entry name" value="P-II"/>
    <property type="match status" value="1"/>
</dbReference>
<dbReference type="RefSeq" id="WP_350341467.1">
    <property type="nucleotide sequence ID" value="NZ_JAEKNR010000198.1"/>
</dbReference>
<proteinExistence type="predicted"/>
<organism evidence="1 2">
    <name type="scientific">Candidatus Nephthysia bennettiae</name>
    <dbReference type="NCBI Taxonomy" id="3127016"/>
    <lineage>
        <taxon>Bacteria</taxon>
        <taxon>Bacillati</taxon>
        <taxon>Candidatus Dormiibacterota</taxon>
        <taxon>Candidatus Dormibacteria</taxon>
        <taxon>Candidatus Dormibacterales</taxon>
        <taxon>Candidatus Dormibacteraceae</taxon>
        <taxon>Candidatus Nephthysia</taxon>
    </lineage>
</organism>
<dbReference type="Proteomes" id="UP000612893">
    <property type="component" value="Unassembled WGS sequence"/>
</dbReference>
<dbReference type="EMBL" id="JAEKNR010000198">
    <property type="protein sequence ID" value="MBJ7600277.1"/>
    <property type="molecule type" value="Genomic_DNA"/>
</dbReference>
<dbReference type="InterPro" id="IPR002187">
    <property type="entry name" value="N-reg_PII"/>
</dbReference>
<name>A0A934NF46_9BACT</name>
<comment type="caution">
    <text evidence="1">The sequence shown here is derived from an EMBL/GenBank/DDBJ whole genome shotgun (WGS) entry which is preliminary data.</text>
</comment>
<dbReference type="Gene3D" id="3.30.70.120">
    <property type="match status" value="1"/>
</dbReference>
<gene>
    <name evidence="1" type="ORF">JF922_19660</name>
</gene>